<feature type="signal peptide" evidence="1">
    <location>
        <begin position="1"/>
        <end position="22"/>
    </location>
</feature>
<proteinExistence type="predicted"/>
<evidence type="ECO:0000256" key="1">
    <source>
        <dbReference type="SAM" id="SignalP"/>
    </source>
</evidence>
<organism evidence="2 3">
    <name type="scientific">Pseudolysobacter antarcticus</name>
    <dbReference type="NCBI Taxonomy" id="2511995"/>
    <lineage>
        <taxon>Bacteria</taxon>
        <taxon>Pseudomonadati</taxon>
        <taxon>Pseudomonadota</taxon>
        <taxon>Gammaproteobacteria</taxon>
        <taxon>Lysobacterales</taxon>
        <taxon>Rhodanobacteraceae</taxon>
        <taxon>Pseudolysobacter</taxon>
    </lineage>
</organism>
<dbReference type="GO" id="GO:0016787">
    <property type="term" value="F:hydrolase activity"/>
    <property type="evidence" value="ECO:0007669"/>
    <property type="project" value="UniProtKB-KW"/>
</dbReference>
<dbReference type="AlphaFoldDB" id="A0A411HP39"/>
<protein>
    <submittedName>
        <fullName evidence="2">Alpha/beta hydrolase</fullName>
    </submittedName>
</protein>
<evidence type="ECO:0000313" key="2">
    <source>
        <dbReference type="EMBL" id="QBB72251.1"/>
    </source>
</evidence>
<dbReference type="OrthoDB" id="114015at2"/>
<accession>A0A411HP39</accession>
<keyword evidence="2" id="KW-0378">Hydrolase</keyword>
<dbReference type="KEGG" id="xbc:ELE36_18800"/>
<sequence length="282" mass="29799">MFVRYLVSTFILLAAMTLCAHAQQVISVPRADGASTPLTIYEPVTSSVCAPLALISHGAGGSEKAMPYLGTALSKEGWRVLIMGHNESGIGPLRANIQALGFKQGLVKLVTNADAYRARFGDIDAAIKWSEQRCHAPYKVLLGHSMGAMTVMLDAGAQNKLGLKTAARFDAYVALSPQGPGVVFPPGAWQSIRAPMLLITGTRDQGLDGDYHWREQAFAGLGPGCRWLAVIDDATHLDFGGLGKSAKVEAATATLTIAFLDSLRGGHCATPPTLAGVNLQTK</sequence>
<feature type="chain" id="PRO_5019510903" evidence="1">
    <location>
        <begin position="23"/>
        <end position="282"/>
    </location>
</feature>
<keyword evidence="1" id="KW-0732">Signal</keyword>
<gene>
    <name evidence="2" type="ORF">ELE36_18800</name>
</gene>
<name>A0A411HP39_9GAMM</name>
<dbReference type="RefSeq" id="WP_129836041.1">
    <property type="nucleotide sequence ID" value="NZ_CP035704.1"/>
</dbReference>
<dbReference type="InterPro" id="IPR029058">
    <property type="entry name" value="AB_hydrolase_fold"/>
</dbReference>
<evidence type="ECO:0000313" key="3">
    <source>
        <dbReference type="Proteomes" id="UP000291562"/>
    </source>
</evidence>
<dbReference type="EMBL" id="CP035704">
    <property type="protein sequence ID" value="QBB72251.1"/>
    <property type="molecule type" value="Genomic_DNA"/>
</dbReference>
<dbReference type="Gene3D" id="3.40.50.1820">
    <property type="entry name" value="alpha/beta hydrolase"/>
    <property type="match status" value="1"/>
</dbReference>
<dbReference type="Proteomes" id="UP000291562">
    <property type="component" value="Chromosome"/>
</dbReference>
<keyword evidence="3" id="KW-1185">Reference proteome</keyword>
<dbReference type="SUPFAM" id="SSF53474">
    <property type="entry name" value="alpha/beta-Hydrolases"/>
    <property type="match status" value="1"/>
</dbReference>
<reference evidence="2 3" key="1">
    <citation type="submission" date="2019-01" db="EMBL/GenBank/DDBJ databases">
        <title>Pseudolysobacter antarctica gen. nov., sp. nov., isolated from Fildes Peninsula, Antarctica.</title>
        <authorList>
            <person name="Wei Z."/>
            <person name="Peng F."/>
        </authorList>
    </citation>
    <scope>NUCLEOTIDE SEQUENCE [LARGE SCALE GENOMIC DNA]</scope>
    <source>
        <strain evidence="2 3">AQ6-296</strain>
    </source>
</reference>